<sequence>MRGTRRPTCEGSGYCPHFSAIACGASRNARSTPSAGTTKMDSHGAEYTEKL</sequence>
<evidence type="ECO:0000313" key="3">
    <source>
        <dbReference type="Proteomes" id="UP000479000"/>
    </source>
</evidence>
<name>A0A6H5FXN4_9HEMI</name>
<organism evidence="2 3">
    <name type="scientific">Nesidiocoris tenuis</name>
    <dbReference type="NCBI Taxonomy" id="355587"/>
    <lineage>
        <taxon>Eukaryota</taxon>
        <taxon>Metazoa</taxon>
        <taxon>Ecdysozoa</taxon>
        <taxon>Arthropoda</taxon>
        <taxon>Hexapoda</taxon>
        <taxon>Insecta</taxon>
        <taxon>Pterygota</taxon>
        <taxon>Neoptera</taxon>
        <taxon>Paraneoptera</taxon>
        <taxon>Hemiptera</taxon>
        <taxon>Heteroptera</taxon>
        <taxon>Panheteroptera</taxon>
        <taxon>Cimicomorpha</taxon>
        <taxon>Miridae</taxon>
        <taxon>Dicyphina</taxon>
        <taxon>Nesidiocoris</taxon>
    </lineage>
</organism>
<dbReference type="PROSITE" id="PS51257">
    <property type="entry name" value="PROKAR_LIPOPROTEIN"/>
    <property type="match status" value="1"/>
</dbReference>
<gene>
    <name evidence="2" type="ORF">NTEN_LOCUS1475</name>
</gene>
<dbReference type="Proteomes" id="UP000479000">
    <property type="component" value="Unassembled WGS sequence"/>
</dbReference>
<reference evidence="2 3" key="1">
    <citation type="submission" date="2020-02" db="EMBL/GenBank/DDBJ databases">
        <authorList>
            <person name="Ferguson B K."/>
        </authorList>
    </citation>
    <scope>NUCLEOTIDE SEQUENCE [LARGE SCALE GENOMIC DNA]</scope>
</reference>
<feature type="compositionally biased region" description="Basic and acidic residues" evidence="1">
    <location>
        <begin position="40"/>
        <end position="51"/>
    </location>
</feature>
<dbReference type="EMBL" id="CADCXU010002252">
    <property type="protein sequence ID" value="CAA9994659.1"/>
    <property type="molecule type" value="Genomic_DNA"/>
</dbReference>
<feature type="non-terminal residue" evidence="2">
    <location>
        <position position="51"/>
    </location>
</feature>
<feature type="compositionally biased region" description="Polar residues" evidence="1">
    <location>
        <begin position="28"/>
        <end position="39"/>
    </location>
</feature>
<keyword evidence="3" id="KW-1185">Reference proteome</keyword>
<evidence type="ECO:0000256" key="1">
    <source>
        <dbReference type="SAM" id="MobiDB-lite"/>
    </source>
</evidence>
<protein>
    <submittedName>
        <fullName evidence="2">Uncharacterized protein</fullName>
    </submittedName>
</protein>
<dbReference type="AlphaFoldDB" id="A0A6H5FXN4"/>
<accession>A0A6H5FXN4</accession>
<evidence type="ECO:0000313" key="2">
    <source>
        <dbReference type="EMBL" id="CAA9994659.1"/>
    </source>
</evidence>
<proteinExistence type="predicted"/>
<feature type="region of interest" description="Disordered" evidence="1">
    <location>
        <begin position="26"/>
        <end position="51"/>
    </location>
</feature>